<dbReference type="AlphaFoldDB" id="A0AAV1F4V4"/>
<feature type="compositionally biased region" description="Low complexity" evidence="1">
    <location>
        <begin position="46"/>
        <end position="56"/>
    </location>
</feature>
<reference evidence="2" key="1">
    <citation type="submission" date="2023-08" db="EMBL/GenBank/DDBJ databases">
        <authorList>
            <person name="Alioto T."/>
            <person name="Alioto T."/>
            <person name="Gomez Garrido J."/>
        </authorList>
    </citation>
    <scope>NUCLEOTIDE SEQUENCE</scope>
</reference>
<sequence>MGSHEEVFCLNISSMVFVFVSFLRPDIQPDAPPPSLDRRDLRRINGSRSAGSAGSGRDLGALRDGSRGLGSQMTDSGDDLVGGDSWRYCWSFRRRGGEGRFPAASEL</sequence>
<dbReference type="EMBL" id="OY660868">
    <property type="protein sequence ID" value="CAJ1055859.1"/>
    <property type="molecule type" value="Genomic_DNA"/>
</dbReference>
<evidence type="ECO:0000313" key="3">
    <source>
        <dbReference type="Proteomes" id="UP001178508"/>
    </source>
</evidence>
<keyword evidence="3" id="KW-1185">Reference proteome</keyword>
<gene>
    <name evidence="2" type="ORF">XNOV1_A017504</name>
</gene>
<accession>A0AAV1F4V4</accession>
<dbReference type="Proteomes" id="UP001178508">
    <property type="component" value="Chromosome 5"/>
</dbReference>
<evidence type="ECO:0000256" key="1">
    <source>
        <dbReference type="SAM" id="MobiDB-lite"/>
    </source>
</evidence>
<proteinExistence type="predicted"/>
<evidence type="ECO:0000313" key="2">
    <source>
        <dbReference type="EMBL" id="CAJ1055859.1"/>
    </source>
</evidence>
<protein>
    <submittedName>
        <fullName evidence="2">Uncharacterized protein</fullName>
    </submittedName>
</protein>
<name>A0AAV1F4V4_XYRNO</name>
<organism evidence="2 3">
    <name type="scientific">Xyrichtys novacula</name>
    <name type="common">Pearly razorfish</name>
    <name type="synonym">Hemipteronotus novacula</name>
    <dbReference type="NCBI Taxonomy" id="13765"/>
    <lineage>
        <taxon>Eukaryota</taxon>
        <taxon>Metazoa</taxon>
        <taxon>Chordata</taxon>
        <taxon>Craniata</taxon>
        <taxon>Vertebrata</taxon>
        <taxon>Euteleostomi</taxon>
        <taxon>Actinopterygii</taxon>
        <taxon>Neopterygii</taxon>
        <taxon>Teleostei</taxon>
        <taxon>Neoteleostei</taxon>
        <taxon>Acanthomorphata</taxon>
        <taxon>Eupercaria</taxon>
        <taxon>Labriformes</taxon>
        <taxon>Labridae</taxon>
        <taxon>Xyrichtys</taxon>
    </lineage>
</organism>
<feature type="region of interest" description="Disordered" evidence="1">
    <location>
        <begin position="27"/>
        <end position="83"/>
    </location>
</feature>